<protein>
    <submittedName>
        <fullName evidence="2">Uncharacterized protein</fullName>
    </submittedName>
</protein>
<evidence type="ECO:0000313" key="2">
    <source>
        <dbReference type="Ensembl" id="ENSMMUP00000075472.1"/>
    </source>
</evidence>
<reference evidence="2" key="2">
    <citation type="submission" date="2019-01" db="EMBL/GenBank/DDBJ databases">
        <authorList>
            <person name="Graves T."/>
            <person name="Eichler E.E."/>
            <person name="Wilson R.K."/>
        </authorList>
    </citation>
    <scope>NUCLEOTIDE SEQUENCE [LARGE SCALE GENOMIC DNA]</scope>
    <source>
        <strain evidence="2">17573</strain>
    </source>
</reference>
<dbReference type="Proteomes" id="UP000006718">
    <property type="component" value="Chromosome 6"/>
</dbReference>
<feature type="transmembrane region" description="Helical" evidence="1">
    <location>
        <begin position="47"/>
        <end position="69"/>
    </location>
</feature>
<sequence>FCKVVSNVPSFIPVFSRSNLRFVNFVNIFRRPTVDFYDFLYCWSVSFISTLIFIISFLLLALGLVCSYFSSFFRWKFRLLTFFFFWRQSLALYPRLECNGAISAHCNPRLLGSNDSPASASQVAGITGAHHHVPVNFLIFSTDGFSPCWPGWSQTPDLVIHLPRPPKCWDYRREPPCSADFSF</sequence>
<keyword evidence="1" id="KW-1133">Transmembrane helix</keyword>
<accession>A0A5F8ADL3</accession>
<dbReference type="AlphaFoldDB" id="A0A5F8ADL3"/>
<dbReference type="GeneTree" id="ENSGT00940000166898"/>
<reference evidence="3" key="1">
    <citation type="journal article" date="2007" name="Science">
        <title>Evolutionary and biomedical insights from the rhesus macaque genome.</title>
        <authorList>
            <person name="Gibbs R.A."/>
            <person name="Rogers J."/>
            <person name="Katze M.G."/>
            <person name="Bumgarner R."/>
            <person name="Weinstock G.M."/>
            <person name="Mardis E.R."/>
            <person name="Remington K.A."/>
            <person name="Strausberg R.L."/>
            <person name="Venter J.C."/>
            <person name="Wilson R.K."/>
            <person name="Batzer M.A."/>
            <person name="Bustamante C.D."/>
            <person name="Eichler E.E."/>
            <person name="Hahn M.W."/>
            <person name="Hardison R.C."/>
            <person name="Makova K.D."/>
            <person name="Miller W."/>
            <person name="Milosavljevic A."/>
            <person name="Palermo R.E."/>
            <person name="Siepel A."/>
            <person name="Sikela J.M."/>
            <person name="Attaway T."/>
            <person name="Bell S."/>
            <person name="Bernard K.E."/>
            <person name="Buhay C.J."/>
            <person name="Chandrabose M.N."/>
            <person name="Dao M."/>
            <person name="Davis C."/>
            <person name="Delehaunty K.D."/>
            <person name="Ding Y."/>
            <person name="Dinh H.H."/>
            <person name="Dugan-Rocha S."/>
            <person name="Fulton L.A."/>
            <person name="Gabisi R.A."/>
            <person name="Garner T.T."/>
            <person name="Godfrey J."/>
            <person name="Hawes A.C."/>
            <person name="Hernandez J."/>
            <person name="Hines S."/>
            <person name="Holder M."/>
            <person name="Hume J."/>
            <person name="Jhangiani S.N."/>
            <person name="Joshi V."/>
            <person name="Khan Z.M."/>
            <person name="Kirkness E.F."/>
            <person name="Cree A."/>
            <person name="Fowler R.G."/>
            <person name="Lee S."/>
            <person name="Lewis L.R."/>
            <person name="Li Z."/>
            <person name="Liu Y.-S."/>
            <person name="Moore S.M."/>
            <person name="Muzny D."/>
            <person name="Nazareth L.V."/>
            <person name="Ngo D.N."/>
            <person name="Okwuonu G.O."/>
            <person name="Pai G."/>
            <person name="Parker D."/>
            <person name="Paul H.A."/>
            <person name="Pfannkoch C."/>
            <person name="Pohl C.S."/>
            <person name="Rogers Y.-H.C."/>
            <person name="Ruiz S.J."/>
            <person name="Sabo A."/>
            <person name="Santibanez J."/>
            <person name="Schneider B.W."/>
            <person name="Smith S.M."/>
            <person name="Sodergren E."/>
            <person name="Svatek A.F."/>
            <person name="Utterback T.R."/>
            <person name="Vattathil S."/>
            <person name="Warren W."/>
            <person name="White C.S."/>
            <person name="Chinwalla A.T."/>
            <person name="Feng Y."/>
            <person name="Halpern A.L."/>
            <person name="Hillier L.W."/>
            <person name="Huang X."/>
            <person name="Minx P."/>
            <person name="Nelson J.O."/>
            <person name="Pepin K.H."/>
            <person name="Qin X."/>
            <person name="Sutton G.G."/>
            <person name="Venter E."/>
            <person name="Walenz B.P."/>
            <person name="Wallis J.W."/>
            <person name="Worley K.C."/>
            <person name="Yang S.-P."/>
            <person name="Jones S.M."/>
            <person name="Marra M.A."/>
            <person name="Rocchi M."/>
            <person name="Schein J.E."/>
            <person name="Baertsch R."/>
            <person name="Clarke L."/>
            <person name="Csuros M."/>
            <person name="Glasscock J."/>
            <person name="Harris R.A."/>
            <person name="Havlak P."/>
            <person name="Jackson A.R."/>
            <person name="Jiang H."/>
            <person name="Liu Y."/>
            <person name="Messina D.N."/>
            <person name="Shen Y."/>
            <person name="Song H.X.-Z."/>
            <person name="Wylie T."/>
            <person name="Zhang L."/>
            <person name="Birney E."/>
            <person name="Han K."/>
            <person name="Konkel M.K."/>
            <person name="Lee J."/>
            <person name="Smit A.F.A."/>
            <person name="Ullmer B."/>
            <person name="Wang H."/>
            <person name="Xing J."/>
            <person name="Burhans R."/>
            <person name="Cheng Z."/>
            <person name="Karro J.E."/>
            <person name="Ma J."/>
            <person name="Raney B."/>
            <person name="She X."/>
            <person name="Cox M.J."/>
            <person name="Demuth J.P."/>
            <person name="Dumas L.J."/>
            <person name="Han S.-G."/>
            <person name="Hopkins J."/>
            <person name="Karimpour-Fard A."/>
            <person name="Kim Y.H."/>
            <person name="Pollack J.R."/>
            <person name="Vinar T."/>
            <person name="Addo-Quaye C."/>
            <person name="Degenhardt J."/>
            <person name="Denby A."/>
            <person name="Hubisz M.J."/>
            <person name="Indap A."/>
            <person name="Kosiol C."/>
            <person name="Lahn B.T."/>
            <person name="Lawson H.A."/>
            <person name="Marklein A."/>
            <person name="Nielsen R."/>
            <person name="Vallender E.J."/>
            <person name="Clark A.G."/>
            <person name="Ferguson B."/>
            <person name="Hernandez R.D."/>
            <person name="Hirani K."/>
            <person name="Kehrer-Sawatzki H."/>
            <person name="Kolb J."/>
            <person name="Patil S."/>
            <person name="Pu L.-L."/>
            <person name="Ren Y."/>
            <person name="Smith D.G."/>
            <person name="Wheeler D.A."/>
            <person name="Schenck I."/>
            <person name="Ball E.V."/>
            <person name="Chen R."/>
            <person name="Cooper D.N."/>
            <person name="Giardine B."/>
            <person name="Hsu F."/>
            <person name="Kent W.J."/>
            <person name="Lesk A."/>
            <person name="Nelson D.L."/>
            <person name="O'brien W.E."/>
            <person name="Pruefer K."/>
            <person name="Stenson P.D."/>
            <person name="Wallace J.C."/>
            <person name="Ke H."/>
            <person name="Liu X.-M."/>
            <person name="Wang P."/>
            <person name="Xiang A.P."/>
            <person name="Yang F."/>
            <person name="Barber G.P."/>
            <person name="Haussler D."/>
            <person name="Karolchik D."/>
            <person name="Kern A.D."/>
            <person name="Kuhn R.M."/>
            <person name="Smith K.E."/>
            <person name="Zwieg A.S."/>
        </authorList>
    </citation>
    <scope>NUCLEOTIDE SEQUENCE [LARGE SCALE GENOMIC DNA]</scope>
    <source>
        <strain evidence="3">17573</strain>
    </source>
</reference>
<reference evidence="2" key="4">
    <citation type="submission" date="2025-09" db="UniProtKB">
        <authorList>
            <consortium name="Ensembl"/>
        </authorList>
    </citation>
    <scope>IDENTIFICATION</scope>
    <source>
        <strain evidence="2">17573</strain>
    </source>
</reference>
<keyword evidence="1" id="KW-0472">Membrane</keyword>
<dbReference type="Ensembl" id="ENSMMUT00000087814.1">
    <property type="protein sequence ID" value="ENSMMUP00000075472.1"/>
    <property type="gene ID" value="ENSMMUG00000056678.1"/>
</dbReference>
<proteinExistence type="predicted"/>
<dbReference type="InParanoid" id="A0A5F8ADL3"/>
<dbReference type="VEuPathDB" id="HostDB:ENSMMUG00000056678"/>
<name>A0A5F8ADL3_MACMU</name>
<keyword evidence="1" id="KW-0812">Transmembrane</keyword>
<dbReference type="PRINTS" id="PR02045">
    <property type="entry name" value="F138DOMAIN"/>
</dbReference>
<evidence type="ECO:0000256" key="1">
    <source>
        <dbReference type="SAM" id="Phobius"/>
    </source>
</evidence>
<keyword evidence="3" id="KW-1185">Reference proteome</keyword>
<dbReference type="PANTHER" id="PTHR12138:SF135">
    <property type="entry name" value="SAM DOMAIN-CONTAINING PROTEIN"/>
    <property type="match status" value="1"/>
</dbReference>
<dbReference type="Bgee" id="ENSMMUG00000056678">
    <property type="expression patterns" value="Expressed in ileum and 21 other cell types or tissues"/>
</dbReference>
<evidence type="ECO:0000313" key="3">
    <source>
        <dbReference type="Proteomes" id="UP000006718"/>
    </source>
</evidence>
<reference evidence="2" key="3">
    <citation type="submission" date="2025-08" db="UniProtKB">
        <authorList>
            <consortium name="Ensembl"/>
        </authorList>
    </citation>
    <scope>IDENTIFICATION</scope>
    <source>
        <strain evidence="2">17573</strain>
    </source>
</reference>
<organism evidence="2 3">
    <name type="scientific">Macaca mulatta</name>
    <name type="common">Rhesus macaque</name>
    <dbReference type="NCBI Taxonomy" id="9544"/>
    <lineage>
        <taxon>Eukaryota</taxon>
        <taxon>Metazoa</taxon>
        <taxon>Chordata</taxon>
        <taxon>Craniata</taxon>
        <taxon>Vertebrata</taxon>
        <taxon>Euteleostomi</taxon>
        <taxon>Mammalia</taxon>
        <taxon>Eutheria</taxon>
        <taxon>Euarchontoglires</taxon>
        <taxon>Primates</taxon>
        <taxon>Haplorrhini</taxon>
        <taxon>Catarrhini</taxon>
        <taxon>Cercopithecidae</taxon>
        <taxon>Cercopithecinae</taxon>
        <taxon>Macaca</taxon>
    </lineage>
</organism>
<dbReference type="PANTHER" id="PTHR12138">
    <property type="entry name" value="PRIMATE-EXPANDED PROTEIN FAMILY"/>
    <property type="match status" value="1"/>
</dbReference>